<dbReference type="SUPFAM" id="SSF48403">
    <property type="entry name" value="Ankyrin repeat"/>
    <property type="match status" value="2"/>
</dbReference>
<proteinExistence type="predicted"/>
<feature type="repeat" description="ANK" evidence="3">
    <location>
        <begin position="1239"/>
        <end position="1271"/>
    </location>
</feature>
<dbReference type="SMART" id="SM00248">
    <property type="entry name" value="ANK"/>
    <property type="match status" value="14"/>
</dbReference>
<evidence type="ECO:0000259" key="5">
    <source>
        <dbReference type="Pfam" id="PF24883"/>
    </source>
</evidence>
<feature type="compositionally biased region" description="Polar residues" evidence="4">
    <location>
        <begin position="60"/>
        <end position="72"/>
    </location>
</feature>
<dbReference type="InterPro" id="IPR027417">
    <property type="entry name" value="P-loop_NTPase"/>
</dbReference>
<dbReference type="Gene3D" id="1.25.40.20">
    <property type="entry name" value="Ankyrin repeat-containing domain"/>
    <property type="match status" value="2"/>
</dbReference>
<keyword evidence="1" id="KW-0677">Repeat</keyword>
<dbReference type="PANTHER" id="PTHR24198">
    <property type="entry name" value="ANKYRIN REPEAT AND PROTEIN KINASE DOMAIN-CONTAINING PROTEIN"/>
    <property type="match status" value="1"/>
</dbReference>
<dbReference type="PROSITE" id="PS50088">
    <property type="entry name" value="ANK_REPEAT"/>
    <property type="match status" value="8"/>
</dbReference>
<name>A0A9W9KS47_9EURO</name>
<dbReference type="PANTHER" id="PTHR24198:SF165">
    <property type="entry name" value="ANKYRIN REPEAT-CONTAINING PROTEIN-RELATED"/>
    <property type="match status" value="1"/>
</dbReference>
<feature type="region of interest" description="Disordered" evidence="4">
    <location>
        <begin position="1"/>
        <end position="84"/>
    </location>
</feature>
<feature type="repeat" description="ANK" evidence="3">
    <location>
        <begin position="1207"/>
        <end position="1239"/>
    </location>
</feature>
<feature type="compositionally biased region" description="Basic and acidic residues" evidence="4">
    <location>
        <begin position="34"/>
        <end position="46"/>
    </location>
</feature>
<dbReference type="Pfam" id="PF12796">
    <property type="entry name" value="Ank_2"/>
    <property type="match status" value="4"/>
</dbReference>
<evidence type="ECO:0000256" key="4">
    <source>
        <dbReference type="SAM" id="MobiDB-lite"/>
    </source>
</evidence>
<feature type="repeat" description="ANK" evidence="3">
    <location>
        <begin position="1142"/>
        <end position="1174"/>
    </location>
</feature>
<accession>A0A9W9KS47</accession>
<reference evidence="6" key="2">
    <citation type="journal article" date="2023" name="IMA Fungus">
        <title>Comparative genomic study of the Penicillium genus elucidates a diverse pangenome and 15 lateral gene transfer events.</title>
        <authorList>
            <person name="Petersen C."/>
            <person name="Sorensen T."/>
            <person name="Nielsen M.R."/>
            <person name="Sondergaard T.E."/>
            <person name="Sorensen J.L."/>
            <person name="Fitzpatrick D.A."/>
            <person name="Frisvad J.C."/>
            <person name="Nielsen K.L."/>
        </authorList>
    </citation>
    <scope>NUCLEOTIDE SEQUENCE</scope>
    <source>
        <strain evidence="6">IBT 30069</strain>
    </source>
</reference>
<keyword evidence="7" id="KW-1185">Reference proteome</keyword>
<feature type="repeat" description="ANK" evidence="3">
    <location>
        <begin position="1042"/>
        <end position="1074"/>
    </location>
</feature>
<evidence type="ECO:0000256" key="1">
    <source>
        <dbReference type="ARBA" id="ARBA00022737"/>
    </source>
</evidence>
<evidence type="ECO:0000256" key="2">
    <source>
        <dbReference type="ARBA" id="ARBA00023043"/>
    </source>
</evidence>
<feature type="repeat" description="ANK" evidence="3">
    <location>
        <begin position="940"/>
        <end position="972"/>
    </location>
</feature>
<feature type="repeat" description="ANK" evidence="3">
    <location>
        <begin position="1109"/>
        <end position="1141"/>
    </location>
</feature>
<dbReference type="EMBL" id="JAPQKH010000001">
    <property type="protein sequence ID" value="KAJ5115984.1"/>
    <property type="molecule type" value="Genomic_DNA"/>
</dbReference>
<dbReference type="Proteomes" id="UP001149165">
    <property type="component" value="Unassembled WGS sequence"/>
</dbReference>
<gene>
    <name evidence="6" type="ORF">N7456_000332</name>
</gene>
<feature type="repeat" description="ANK" evidence="3">
    <location>
        <begin position="1076"/>
        <end position="1108"/>
    </location>
</feature>
<sequence length="1299" mass="141878">MGGFRVLCCSKGDRNDDDHPAPPTPSVQSVQPRPETKTQKTPENVKADSNGKPVTKVESDSNVQPDSSSTDVMQEKQKTGPRDLWKEAYEDLDDGDKKYVPATGASSQVAVKGVIAETKSRYEEWKNGGLKIGGKNGQINIRDSAEKILNAAMKASGVISTIVSFDPIGHASSAWTVVSFGMSIVGNSLDRRDAIFAASEYLSDKLAYYALIDAHYRNQDVGSDDNLDQTLLDVYKAILCFTVDVKKAQNENAAVRASKSVFALTEQPLSQLKTAIEEQGAVAAKWTALASDLGNRKAAAAQLASIKSLESKILSEDEEKRVIWLSATDYSRRHRQLQETRTDDTGSWLLDSKEYIGWKDNSGGLLLLPGISGCGKSYLCSTIIEDIEKECESDNSKYLAYWYFEFSDSISQNVDSLTRSLIRQLSRSPLLPPVFDLFEDHKMKGGEPSSKKIKQVFKDTLAIVPGNIYLIFDALDECGENGSSEQRERLFELVNDLMGEHRNKLHILATSRPEQDIKDELEPLMTSTIDLEAHLAEDVKSFVVNTLNKHKFKRFSADMKELVKEKLLSSKERRFRWAGLQLDAIKDLHDDEDIKEALETIPQSLEESYMRILNGFGHANTPRARNILMTICTSPVALSLETVAAVVGLKSPESIIEICTTGLVSMFDGMVRVAHFSVQEFLIIPEGDPQKHHECQFSAMEGSRYLATRTVDCLLQQTTVLTRDAALKMPLFLHAARYWNGYVAALEDSDPLRSDLQPKLNRLFTEPEVYFNWDRGLESYHKDLLSYDETEIDHPPSRPIQIASRMGLAQTVEELLDRGADIETTGGCGFNPFPLCCASGQGHEAVVRILLNRGAMVNTDVEGPCSTTAIMEASQGGHEKIVQILLDHGAVDINTTFLVWRNYGSSTPYCSALEAASDIGYEGIVKLLVDASDRATSQETDGTGLAAACEQGHDNIVRFLVGRGVDMNIMSRDWQQSLICVLTIQGNESLVKFLLDHGGDPNASASNNWPRPLACAVNQGNERLVEILLNGGANLNPSISESAQSPLEAAASRGVISILQLLLDRGADINADDGQAGGAALAAAVRNGKFEAMQLLVDRGVDINQVDEDGYSALLTASNEGYEDSVRILLEKGADVNFHDKDGDIALQYASDNGSESMVQILLDAGAQVDWKGSMGSALQIAATKGHKDIVKLLLEKGADVNLHDTDDNIALQYASDNGFESIVQILLDAGAQIDSKGSMGSALQIAATKGHKDIVKLLLDRGADVNVEGGTVESLLEEAAKPHNESESDDDMGFGAFD</sequence>
<evidence type="ECO:0000313" key="7">
    <source>
        <dbReference type="Proteomes" id="UP001149165"/>
    </source>
</evidence>
<evidence type="ECO:0000256" key="3">
    <source>
        <dbReference type="PROSITE-ProRule" id="PRU00023"/>
    </source>
</evidence>
<keyword evidence="2 3" id="KW-0040">ANK repeat</keyword>
<feature type="compositionally biased region" description="Basic and acidic residues" evidence="4">
    <location>
        <begin position="11"/>
        <end position="20"/>
    </location>
</feature>
<dbReference type="Pfam" id="PF24883">
    <property type="entry name" value="NPHP3_N"/>
    <property type="match status" value="1"/>
</dbReference>
<organism evidence="6 7">
    <name type="scientific">Penicillium angulare</name>
    <dbReference type="NCBI Taxonomy" id="116970"/>
    <lineage>
        <taxon>Eukaryota</taxon>
        <taxon>Fungi</taxon>
        <taxon>Dikarya</taxon>
        <taxon>Ascomycota</taxon>
        <taxon>Pezizomycotina</taxon>
        <taxon>Eurotiomycetes</taxon>
        <taxon>Eurotiomycetidae</taxon>
        <taxon>Eurotiales</taxon>
        <taxon>Aspergillaceae</taxon>
        <taxon>Penicillium</taxon>
    </lineage>
</organism>
<protein>
    <recommendedName>
        <fullName evidence="5">Nephrocystin 3-like N-terminal domain-containing protein</fullName>
    </recommendedName>
</protein>
<dbReference type="InterPro" id="IPR056884">
    <property type="entry name" value="NPHP3-like_N"/>
</dbReference>
<feature type="region of interest" description="Disordered" evidence="4">
    <location>
        <begin position="1278"/>
        <end position="1299"/>
    </location>
</feature>
<feature type="repeat" description="ANK" evidence="3">
    <location>
        <begin position="1174"/>
        <end position="1206"/>
    </location>
</feature>
<feature type="compositionally biased region" description="Basic and acidic residues" evidence="4">
    <location>
        <begin position="73"/>
        <end position="84"/>
    </location>
</feature>
<dbReference type="SUPFAM" id="SSF52540">
    <property type="entry name" value="P-loop containing nucleoside triphosphate hydrolases"/>
    <property type="match status" value="1"/>
</dbReference>
<reference evidence="6" key="1">
    <citation type="submission" date="2022-11" db="EMBL/GenBank/DDBJ databases">
        <authorList>
            <person name="Petersen C."/>
        </authorList>
    </citation>
    <scope>NUCLEOTIDE SEQUENCE</scope>
    <source>
        <strain evidence="6">IBT 30069</strain>
    </source>
</reference>
<dbReference type="Gene3D" id="3.40.50.300">
    <property type="entry name" value="P-loop containing nucleotide triphosphate hydrolases"/>
    <property type="match status" value="1"/>
</dbReference>
<dbReference type="PROSITE" id="PS50297">
    <property type="entry name" value="ANK_REP_REGION"/>
    <property type="match status" value="7"/>
</dbReference>
<dbReference type="OrthoDB" id="4367066at2759"/>
<dbReference type="InterPro" id="IPR036770">
    <property type="entry name" value="Ankyrin_rpt-contain_sf"/>
</dbReference>
<dbReference type="InterPro" id="IPR002110">
    <property type="entry name" value="Ankyrin_rpt"/>
</dbReference>
<evidence type="ECO:0000313" key="6">
    <source>
        <dbReference type="EMBL" id="KAJ5115984.1"/>
    </source>
</evidence>
<comment type="caution">
    <text evidence="6">The sequence shown here is derived from an EMBL/GenBank/DDBJ whole genome shotgun (WGS) entry which is preliminary data.</text>
</comment>
<feature type="domain" description="Nephrocystin 3-like N-terminal" evidence="5">
    <location>
        <begin position="344"/>
        <end position="512"/>
    </location>
</feature>